<accession>A0A432MEZ6</accession>
<evidence type="ECO:0000256" key="8">
    <source>
        <dbReference type="SAM" id="Phobius"/>
    </source>
</evidence>
<dbReference type="GO" id="GO:0055085">
    <property type="term" value="P:transmembrane transport"/>
    <property type="evidence" value="ECO:0007669"/>
    <property type="project" value="InterPro"/>
</dbReference>
<comment type="caution">
    <text evidence="10">The sequence shown here is derived from an EMBL/GenBank/DDBJ whole genome shotgun (WGS) entry which is preliminary data.</text>
</comment>
<dbReference type="PROSITE" id="PS50928">
    <property type="entry name" value="ABC_TM1"/>
    <property type="match status" value="2"/>
</dbReference>
<dbReference type="RefSeq" id="WP_126727338.1">
    <property type="nucleotide sequence ID" value="NZ_RYZH01000050.1"/>
</dbReference>
<keyword evidence="6 8" id="KW-1133">Transmembrane helix</keyword>
<keyword evidence="2" id="KW-0813">Transport</keyword>
<sequence length="549" mass="55610">MSGDRLAPAAGRMAAALGLVAVLGWPIAATAWQAVRGAGAPSGSFALIDAGAFGREASLVAGPAVETLRVSGAAVLGALAIGLPMAVLLSRTDLPGRRLLRAAMALAVFVPMPILVAGWLGGFGGAGYGQLFGREPLLKGWPGAAFVHAVAGVPWVALLSGIGLRAVPPELEESALLDLPAWRVLLGVSLRGAAGAIVGSAVLVAALTAGDMTVTDLLLVRTFAEEAYVQYGLGRPPAAVALVAIPPALTIGLSLLVAGRLVLRVDPARIASASAASREWRLGAWRWPIGLLAWLVSAALFVPPVLAMAWRAGRVGGDAAAGVSPSWSPGGLGASLSYAAAEVRGPLLETAAVAAVGASLSVLLAWGLAWLCRRPGPWRWATLLSASLLLALPGPVAGMALLQAYLPVAPVSDSLAIVALGYVMRTLPFALLVLWPAVRGIPAALLESAEVDGHGPTGRIARVALPMTAGPVGASWLVGFVLATGELPITNLVSPAGTDPLTKFLWGQMHFGVDSRISAVGLVLLAAFAGAGALAVGACRWAYRGSRSG</sequence>
<comment type="subcellular location">
    <subcellularLocation>
        <location evidence="1">Cell inner membrane</location>
        <topology evidence="1">Multi-pass membrane protein</topology>
    </subcellularLocation>
</comment>
<dbReference type="CDD" id="cd06261">
    <property type="entry name" value="TM_PBP2"/>
    <property type="match status" value="2"/>
</dbReference>
<feature type="domain" description="ABC transmembrane type-1" evidence="9">
    <location>
        <begin position="347"/>
        <end position="535"/>
    </location>
</feature>
<feature type="transmembrane region" description="Helical" evidence="8">
    <location>
        <begin position="519"/>
        <end position="543"/>
    </location>
</feature>
<name>A0A432MEZ6_9BACT</name>
<feature type="transmembrane region" description="Helical" evidence="8">
    <location>
        <begin position="383"/>
        <end position="402"/>
    </location>
</feature>
<dbReference type="OrthoDB" id="282704at2"/>
<evidence type="ECO:0000256" key="6">
    <source>
        <dbReference type="ARBA" id="ARBA00022989"/>
    </source>
</evidence>
<evidence type="ECO:0000256" key="5">
    <source>
        <dbReference type="ARBA" id="ARBA00022692"/>
    </source>
</evidence>
<dbReference type="EMBL" id="RYZH01000050">
    <property type="protein sequence ID" value="RUL84320.1"/>
    <property type="molecule type" value="Genomic_DNA"/>
</dbReference>
<keyword evidence="5 8" id="KW-0812">Transmembrane</keyword>
<evidence type="ECO:0000313" key="11">
    <source>
        <dbReference type="Proteomes" id="UP000280296"/>
    </source>
</evidence>
<evidence type="ECO:0000256" key="3">
    <source>
        <dbReference type="ARBA" id="ARBA00022475"/>
    </source>
</evidence>
<feature type="transmembrane region" description="Helical" evidence="8">
    <location>
        <begin position="102"/>
        <end position="121"/>
    </location>
</feature>
<keyword evidence="7 8" id="KW-0472">Membrane</keyword>
<feature type="transmembrane region" description="Helical" evidence="8">
    <location>
        <begin position="284"/>
        <end position="306"/>
    </location>
</feature>
<evidence type="ECO:0000256" key="7">
    <source>
        <dbReference type="ARBA" id="ARBA00023136"/>
    </source>
</evidence>
<evidence type="ECO:0000256" key="2">
    <source>
        <dbReference type="ARBA" id="ARBA00022448"/>
    </source>
</evidence>
<dbReference type="InterPro" id="IPR035906">
    <property type="entry name" value="MetI-like_sf"/>
</dbReference>
<dbReference type="GO" id="GO:0005886">
    <property type="term" value="C:plasma membrane"/>
    <property type="evidence" value="ECO:0007669"/>
    <property type="project" value="UniProtKB-SubCell"/>
</dbReference>
<dbReference type="Gene3D" id="1.10.3720.10">
    <property type="entry name" value="MetI-like"/>
    <property type="match status" value="2"/>
</dbReference>
<feature type="transmembrane region" description="Helical" evidence="8">
    <location>
        <begin position="351"/>
        <end position="371"/>
    </location>
</feature>
<dbReference type="PANTHER" id="PTHR43357:SF3">
    <property type="entry name" value="FE(3+)-TRANSPORT SYSTEM PERMEASE PROTEIN FBPB 2"/>
    <property type="match status" value="1"/>
</dbReference>
<dbReference type="AlphaFoldDB" id="A0A432MEZ6"/>
<organism evidence="10 11">
    <name type="scientific">Tautonia sociabilis</name>
    <dbReference type="NCBI Taxonomy" id="2080755"/>
    <lineage>
        <taxon>Bacteria</taxon>
        <taxon>Pseudomonadati</taxon>
        <taxon>Planctomycetota</taxon>
        <taxon>Planctomycetia</taxon>
        <taxon>Isosphaerales</taxon>
        <taxon>Isosphaeraceae</taxon>
        <taxon>Tautonia</taxon>
    </lineage>
</organism>
<keyword evidence="3" id="KW-1003">Cell membrane</keyword>
<feature type="transmembrane region" description="Helical" evidence="8">
    <location>
        <begin position="238"/>
        <end position="263"/>
    </location>
</feature>
<protein>
    <submittedName>
        <fullName evidence="10">Iron ABC transporter permease</fullName>
    </submittedName>
</protein>
<proteinExistence type="predicted"/>
<evidence type="ECO:0000256" key="1">
    <source>
        <dbReference type="ARBA" id="ARBA00004429"/>
    </source>
</evidence>
<dbReference type="PANTHER" id="PTHR43357">
    <property type="entry name" value="INNER MEMBRANE ABC TRANSPORTER PERMEASE PROTEIN YDCV"/>
    <property type="match status" value="1"/>
</dbReference>
<feature type="transmembrane region" description="Helical" evidence="8">
    <location>
        <begin position="184"/>
        <end position="209"/>
    </location>
</feature>
<feature type="domain" description="ABC transmembrane type-1" evidence="9">
    <location>
        <begin position="64"/>
        <end position="257"/>
    </location>
</feature>
<keyword evidence="4" id="KW-0997">Cell inner membrane</keyword>
<evidence type="ECO:0000313" key="10">
    <source>
        <dbReference type="EMBL" id="RUL84320.1"/>
    </source>
</evidence>
<feature type="transmembrane region" description="Helical" evidence="8">
    <location>
        <begin position="141"/>
        <end position="164"/>
    </location>
</feature>
<evidence type="ECO:0000256" key="4">
    <source>
        <dbReference type="ARBA" id="ARBA00022519"/>
    </source>
</evidence>
<evidence type="ECO:0000259" key="9">
    <source>
        <dbReference type="PROSITE" id="PS50928"/>
    </source>
</evidence>
<dbReference type="SUPFAM" id="SSF161098">
    <property type="entry name" value="MetI-like"/>
    <property type="match status" value="2"/>
</dbReference>
<reference evidence="10 11" key="2">
    <citation type="submission" date="2019-01" db="EMBL/GenBank/DDBJ databases">
        <title>Tautonia sociabilis, a novel thermotolerant planctomycete of Isosphaeraceae family, isolated from a 4000 m deep subterranean habitat.</title>
        <authorList>
            <person name="Kovaleva O.L."/>
            <person name="Elcheninov A.G."/>
            <person name="Van Heerden E."/>
            <person name="Toshchakov S.V."/>
            <person name="Novikov A."/>
            <person name="Bonch-Osmolovskaya E.A."/>
            <person name="Kublanov I.V."/>
        </authorList>
    </citation>
    <scope>NUCLEOTIDE SEQUENCE [LARGE SCALE GENOMIC DNA]</scope>
    <source>
        <strain evidence="10 11">GM2012</strain>
    </source>
</reference>
<dbReference type="Proteomes" id="UP000280296">
    <property type="component" value="Unassembled WGS sequence"/>
</dbReference>
<feature type="transmembrane region" description="Helical" evidence="8">
    <location>
        <begin position="70"/>
        <end position="90"/>
    </location>
</feature>
<gene>
    <name evidence="10" type="ORF">TsocGM_20540</name>
</gene>
<dbReference type="InterPro" id="IPR000515">
    <property type="entry name" value="MetI-like"/>
</dbReference>
<reference evidence="10 11" key="1">
    <citation type="submission" date="2018-12" db="EMBL/GenBank/DDBJ databases">
        <authorList>
            <person name="Toschakov S.V."/>
        </authorList>
    </citation>
    <scope>NUCLEOTIDE SEQUENCE [LARGE SCALE GENOMIC DNA]</scope>
    <source>
        <strain evidence="10 11">GM2012</strain>
    </source>
</reference>
<feature type="transmembrane region" description="Helical" evidence="8">
    <location>
        <begin position="414"/>
        <end position="435"/>
    </location>
</feature>
<keyword evidence="11" id="KW-1185">Reference proteome</keyword>